<dbReference type="EMBL" id="JBBGZA010000001">
    <property type="protein sequence ID" value="MEJ5094026.1"/>
    <property type="molecule type" value="Genomic_DNA"/>
</dbReference>
<feature type="transmembrane region" description="Helical" evidence="2">
    <location>
        <begin position="28"/>
        <end position="45"/>
    </location>
</feature>
<dbReference type="InterPro" id="IPR021730">
    <property type="entry name" value="YdbH"/>
</dbReference>
<evidence type="ECO:0000256" key="2">
    <source>
        <dbReference type="SAM" id="Phobius"/>
    </source>
</evidence>
<dbReference type="Proteomes" id="UP001380365">
    <property type="component" value="Unassembled WGS sequence"/>
</dbReference>
<organism evidence="3 4">
    <name type="scientific">Sphingomonas molluscorum</name>
    <dbReference type="NCBI Taxonomy" id="418184"/>
    <lineage>
        <taxon>Bacteria</taxon>
        <taxon>Pseudomonadati</taxon>
        <taxon>Pseudomonadota</taxon>
        <taxon>Alphaproteobacteria</taxon>
        <taxon>Sphingomonadales</taxon>
        <taxon>Sphingomonadaceae</taxon>
        <taxon>Sphingomonas</taxon>
    </lineage>
</organism>
<keyword evidence="2" id="KW-0472">Membrane</keyword>
<evidence type="ECO:0000313" key="3">
    <source>
        <dbReference type="EMBL" id="MEJ5094026.1"/>
    </source>
</evidence>
<dbReference type="RefSeq" id="WP_339538009.1">
    <property type="nucleotide sequence ID" value="NZ_JBBGZA010000001.1"/>
</dbReference>
<accession>A0ABU8Q2R5</accession>
<evidence type="ECO:0000313" key="4">
    <source>
        <dbReference type="Proteomes" id="UP001380365"/>
    </source>
</evidence>
<sequence>MAIRVTPGTIDTPEDLPGRRRWSRRRRGALAVALVLLLALVALWFNRRPIADSFVRRALADRGVPARYKISDLSFGRQRLTDVVIGDPRNPDLVADWAELRTRMTLRGPEVTGVRVGRVRLRGRLVDGKVSLGAIDKLMPAPSGKPFALPELDAQIGDARMRLETPGGLVGLKLTGSGRLDDGFSGNLAAVSDRLGIGDACTAGQLRAAVAIRIADARPTIAGPVRAGSLACGDTRLAGLATRIDLTLGERLDRWQGRAELAAAEVAGAGARVRGVTGRLDFTGSARDTQGQAALESGAFAAAGIGGEALAIDGRYRIGVEQGFQGNAQVRGAALPAATLRQVAGLAEAGAGSPVGPLMAAIARAGVAAGRRFDAGAELDATNGAKGGRVVVRRLSAQAASGAQVVLSGAEGVAYGWPDGSASLNGTLTIGGGGLPEAAVQLAQAQPGGAVTGTAIVRPYAAGGARLALTPVRFTRARDGSTRFDTQATLSGPLADGRVDGLVVPLSGRWDGGAAVAVNPDCTTVAWQRLAVSSLVLNPARLRLCPTGRALVAVNRAGLGGGARLGATRLDGRLGGTPLTLAMRGGRLDLARLDFALDGVESRLGAPERVTRIDAGRLEGRIAGGGVGGRFADAAGQIANVPLLLSGAAGEWRFAGGVLKLAGGLKLDDTQTGEQRRFETMASDDVALTLAGNTITATGTLKHPAKQVMVATVAITHELGTGAGTADLKVPGIAFGDAFQPEELTPLTFGVIAEVKGSVSGDGHIAWNADGVTSTGTFRTEDAELAAAFGPATGISGEVHFTDLLGLVTAPNQLLTIGEANPGIPFKDGQLRYRLIPEQRIQIEGGRWPLAGGEMVLEPTVLDFSPQKDRRMTFRVTGVDAGLFLQEFEFKNLSASGTFDGVLPMIFDQRGGRIEGGRLVAREGGGNIAYVGEVTKEDVGFWGNLAFQALKSLDYRNLTLEMNGPLAGEMITAIRFAGVSQGEGTSSNFLIRRLARLPLVFNVRIKAPFRQLIDSVQSYYDPGRLIERNLPALMEAQEQQGGAPAQQPSAPTGATPPVQPPESDDRP</sequence>
<keyword evidence="2" id="KW-0812">Transmembrane</keyword>
<evidence type="ECO:0000256" key="1">
    <source>
        <dbReference type="SAM" id="MobiDB-lite"/>
    </source>
</evidence>
<feature type="compositionally biased region" description="Low complexity" evidence="1">
    <location>
        <begin position="1035"/>
        <end position="1056"/>
    </location>
</feature>
<keyword evidence="4" id="KW-1185">Reference proteome</keyword>
<keyword evidence="2" id="KW-1133">Transmembrane helix</keyword>
<feature type="region of interest" description="Disordered" evidence="1">
    <location>
        <begin position="1034"/>
        <end position="1067"/>
    </location>
</feature>
<name>A0ABU8Q2R5_9SPHN</name>
<gene>
    <name evidence="3" type="ORF">WH159_05680</name>
</gene>
<protein>
    <submittedName>
        <fullName evidence="3">YdbH domain-containing protein</fullName>
    </submittedName>
</protein>
<reference evidence="3 4" key="1">
    <citation type="submission" date="2023-12" db="EMBL/GenBank/DDBJ databases">
        <title>Gut-associated functions are favored during microbiome assembly across C. elegans life.</title>
        <authorList>
            <person name="Zimmermann J."/>
        </authorList>
    </citation>
    <scope>NUCLEOTIDE SEQUENCE [LARGE SCALE GENOMIC DNA]</scope>
    <source>
        <strain evidence="3 4">JUb134</strain>
    </source>
</reference>
<comment type="caution">
    <text evidence="3">The sequence shown here is derived from an EMBL/GenBank/DDBJ whole genome shotgun (WGS) entry which is preliminary data.</text>
</comment>
<proteinExistence type="predicted"/>
<dbReference type="Pfam" id="PF11739">
    <property type="entry name" value="YdbH-like"/>
    <property type="match status" value="1"/>
</dbReference>